<keyword evidence="2" id="KW-0539">Nucleus</keyword>
<dbReference type="Proteomes" id="UP000039046">
    <property type="component" value="Unassembled WGS sequence"/>
</dbReference>
<dbReference type="SMART" id="SM00066">
    <property type="entry name" value="GAL4"/>
    <property type="match status" value="1"/>
</dbReference>
<dbReference type="STRING" id="1531966.A0A0A1TN11"/>
<sequence length="614" mass="66886">MRPMPIIRSRTGCFTCRRRKKKCNEEKPICIGCKRNKLECHWPTEPNQVLHARPKPSTSSSAAAKVASGQTVAASSSSSSQPTLASVGPNAPPQLMLNINSPARSRSDSSPDAALNVSPRTIFTNPRPRALSNSSSHDAIDVGIPLHLHEAPDAGHLASSPIIELISPSLLDDKHAVMDEDDLASPSSSSGNLAMTLRSQLLQGADAGMWGIAPTISMLPSQGNESLELLSHYLSRTANSMGNGSTDVNPFVSQLVPIAFSNPLVLQLILAQSASHRQASGGEIQGNEVAQKYYTDSLRMFRNVVDEYMSGKEENTLDLTIGSLILSLTEVARGDKRGTIFDHLKASESMLTLLINRPQSEVPSDLADFLVEYYLHMTAASMISTDPRHKVPSLSPEVEAMARSLVEKGYIGQLAGCWLELLLIIPQIFHLGQRMMASEHNGKTIPNPDDIMTFGFLQSQIMAYFPDPAANPYSRLAGLVFKQATLLYLWSILGTPTKQDAAADAAEPKTGSHKSFITMAVAEAISILSQFPATLRINTSLCWPLAVIGCCTTDPDVQSILRERLRTMLTTIGLGNMRETLTLLEHVWAQPAEDMSPWLLARSMQEHRIWISFA</sequence>
<dbReference type="GO" id="GO:0000976">
    <property type="term" value="F:transcription cis-regulatory region binding"/>
    <property type="evidence" value="ECO:0007669"/>
    <property type="project" value="TreeGrafter"/>
</dbReference>
<gene>
    <name evidence="5" type="ORF">VHEMI08314</name>
</gene>
<dbReference type="PROSITE" id="PS00463">
    <property type="entry name" value="ZN2_CY6_FUNGAL_1"/>
    <property type="match status" value="1"/>
</dbReference>
<dbReference type="OrthoDB" id="1919336at2759"/>
<dbReference type="GO" id="GO:0045944">
    <property type="term" value="P:positive regulation of transcription by RNA polymerase II"/>
    <property type="evidence" value="ECO:0007669"/>
    <property type="project" value="TreeGrafter"/>
</dbReference>
<dbReference type="GO" id="GO:0008270">
    <property type="term" value="F:zinc ion binding"/>
    <property type="evidence" value="ECO:0007669"/>
    <property type="project" value="InterPro"/>
</dbReference>
<dbReference type="SUPFAM" id="SSF57701">
    <property type="entry name" value="Zn2/Cys6 DNA-binding domain"/>
    <property type="match status" value="1"/>
</dbReference>
<evidence type="ECO:0000313" key="5">
    <source>
        <dbReference type="EMBL" id="CEJ92680.1"/>
    </source>
</evidence>
<comment type="subcellular location">
    <subcellularLocation>
        <location evidence="1">Nucleus</location>
    </subcellularLocation>
</comment>
<dbReference type="PANTHER" id="PTHR37534">
    <property type="entry name" value="TRANSCRIPTIONAL ACTIVATOR PROTEIN UGA3"/>
    <property type="match status" value="1"/>
</dbReference>
<evidence type="ECO:0000259" key="4">
    <source>
        <dbReference type="PROSITE" id="PS50048"/>
    </source>
</evidence>
<name>A0A0A1TN11_9HYPO</name>
<dbReference type="GO" id="GO:0000981">
    <property type="term" value="F:DNA-binding transcription factor activity, RNA polymerase II-specific"/>
    <property type="evidence" value="ECO:0007669"/>
    <property type="project" value="InterPro"/>
</dbReference>
<evidence type="ECO:0000256" key="2">
    <source>
        <dbReference type="ARBA" id="ARBA00023242"/>
    </source>
</evidence>
<dbReference type="GO" id="GO:0005634">
    <property type="term" value="C:nucleus"/>
    <property type="evidence" value="ECO:0007669"/>
    <property type="project" value="UniProtKB-SubCell"/>
</dbReference>
<dbReference type="CDD" id="cd00067">
    <property type="entry name" value="GAL4"/>
    <property type="match status" value="1"/>
</dbReference>
<feature type="compositionally biased region" description="Low complexity" evidence="3">
    <location>
        <begin position="101"/>
        <end position="114"/>
    </location>
</feature>
<dbReference type="InterPro" id="IPR021858">
    <property type="entry name" value="Fun_TF"/>
</dbReference>
<dbReference type="HOGENOM" id="CLU_023417_2_1_1"/>
<dbReference type="InterPro" id="IPR001138">
    <property type="entry name" value="Zn2Cys6_DnaBD"/>
</dbReference>
<accession>A0A0A1TN11</accession>
<dbReference type="PANTHER" id="PTHR37534:SF43">
    <property type="entry name" value="FINGER DOMAIN PROTEIN, PUTATIVE (AFU_ORTHOLOGUE AFUA_1G01850)-RELATED"/>
    <property type="match status" value="1"/>
</dbReference>
<dbReference type="AlphaFoldDB" id="A0A0A1TN11"/>
<feature type="domain" description="Zn(2)-C6 fungal-type" evidence="4">
    <location>
        <begin position="12"/>
        <end position="42"/>
    </location>
</feature>
<dbReference type="Gene3D" id="4.10.240.10">
    <property type="entry name" value="Zn(2)-C6 fungal-type DNA-binding domain"/>
    <property type="match status" value="1"/>
</dbReference>
<dbReference type="InterPro" id="IPR036864">
    <property type="entry name" value="Zn2-C6_fun-type_DNA-bd_sf"/>
</dbReference>
<evidence type="ECO:0000256" key="3">
    <source>
        <dbReference type="SAM" id="MobiDB-lite"/>
    </source>
</evidence>
<keyword evidence="6" id="KW-1185">Reference proteome</keyword>
<dbReference type="PROSITE" id="PS50048">
    <property type="entry name" value="ZN2_CY6_FUNGAL_2"/>
    <property type="match status" value="1"/>
</dbReference>
<organism evidence="5 6">
    <name type="scientific">[Torrubiella] hemipterigena</name>
    <dbReference type="NCBI Taxonomy" id="1531966"/>
    <lineage>
        <taxon>Eukaryota</taxon>
        <taxon>Fungi</taxon>
        <taxon>Dikarya</taxon>
        <taxon>Ascomycota</taxon>
        <taxon>Pezizomycotina</taxon>
        <taxon>Sordariomycetes</taxon>
        <taxon>Hypocreomycetidae</taxon>
        <taxon>Hypocreales</taxon>
        <taxon>Clavicipitaceae</taxon>
        <taxon>Clavicipitaceae incertae sedis</taxon>
        <taxon>'Torrubiella' clade</taxon>
    </lineage>
</organism>
<evidence type="ECO:0000313" key="6">
    <source>
        <dbReference type="Proteomes" id="UP000039046"/>
    </source>
</evidence>
<dbReference type="Pfam" id="PF11951">
    <property type="entry name" value="Fungal_trans_2"/>
    <property type="match status" value="1"/>
</dbReference>
<proteinExistence type="predicted"/>
<feature type="region of interest" description="Disordered" evidence="3">
    <location>
        <begin position="72"/>
        <end position="135"/>
    </location>
</feature>
<dbReference type="EMBL" id="CDHN01000005">
    <property type="protein sequence ID" value="CEJ92680.1"/>
    <property type="molecule type" value="Genomic_DNA"/>
</dbReference>
<evidence type="ECO:0000256" key="1">
    <source>
        <dbReference type="ARBA" id="ARBA00004123"/>
    </source>
</evidence>
<reference evidence="5 6" key="1">
    <citation type="journal article" date="2015" name="Genome Announc.">
        <title>Draft Genome Sequence and Gene Annotation of the Entomopathogenic Fungus Verticillium hemipterigenum.</title>
        <authorList>
            <person name="Horn F."/>
            <person name="Habel A."/>
            <person name="Scharf D.H."/>
            <person name="Dworschak J."/>
            <person name="Brakhage A.A."/>
            <person name="Guthke R."/>
            <person name="Hertweck C."/>
            <person name="Linde J."/>
        </authorList>
    </citation>
    <scope>NUCLEOTIDE SEQUENCE [LARGE SCALE GENOMIC DNA]</scope>
</reference>
<dbReference type="Pfam" id="PF00172">
    <property type="entry name" value="Zn_clus"/>
    <property type="match status" value="1"/>
</dbReference>
<protein>
    <submittedName>
        <fullName evidence="5">Putative Pc12g14900 protein</fullName>
    </submittedName>
</protein>